<gene>
    <name evidence="2" type="ORF">KQX54_015976</name>
</gene>
<feature type="region of interest" description="Disordered" evidence="1">
    <location>
        <begin position="263"/>
        <end position="335"/>
    </location>
</feature>
<evidence type="ECO:0000313" key="2">
    <source>
        <dbReference type="EMBL" id="KAH0535343.1"/>
    </source>
</evidence>
<proteinExistence type="predicted"/>
<dbReference type="Proteomes" id="UP000826195">
    <property type="component" value="Unassembled WGS sequence"/>
</dbReference>
<feature type="compositionally biased region" description="Polar residues" evidence="1">
    <location>
        <begin position="1"/>
        <end position="10"/>
    </location>
</feature>
<accession>A0AAV7HVZ2</accession>
<keyword evidence="3" id="KW-1185">Reference proteome</keyword>
<dbReference type="AlphaFoldDB" id="A0AAV7HVZ2"/>
<feature type="compositionally biased region" description="Polar residues" evidence="1">
    <location>
        <begin position="231"/>
        <end position="242"/>
    </location>
</feature>
<organism evidence="2 3">
    <name type="scientific">Cotesia glomerata</name>
    <name type="common">Lepidopteran parasitic wasp</name>
    <name type="synonym">Apanteles glomeratus</name>
    <dbReference type="NCBI Taxonomy" id="32391"/>
    <lineage>
        <taxon>Eukaryota</taxon>
        <taxon>Metazoa</taxon>
        <taxon>Ecdysozoa</taxon>
        <taxon>Arthropoda</taxon>
        <taxon>Hexapoda</taxon>
        <taxon>Insecta</taxon>
        <taxon>Pterygota</taxon>
        <taxon>Neoptera</taxon>
        <taxon>Endopterygota</taxon>
        <taxon>Hymenoptera</taxon>
        <taxon>Apocrita</taxon>
        <taxon>Ichneumonoidea</taxon>
        <taxon>Braconidae</taxon>
        <taxon>Microgastrinae</taxon>
        <taxon>Cotesia</taxon>
    </lineage>
</organism>
<feature type="compositionally biased region" description="Basic and acidic residues" evidence="1">
    <location>
        <begin position="320"/>
        <end position="334"/>
    </location>
</feature>
<feature type="region of interest" description="Disordered" evidence="1">
    <location>
        <begin position="1"/>
        <end position="47"/>
    </location>
</feature>
<protein>
    <submittedName>
        <fullName evidence="2">Uncharacterized protein</fullName>
    </submittedName>
</protein>
<sequence>MSRPTRQLSLQPRPTQRTQIRRQKSADGTGTGATIYDTNQRGKKPWPAERPKVRIAWSSSGLDESKVEVVASRIGTSAKTRGLSNSSLMNSDKATILYSRQELAERLRLAWKQREANKSNIDIFLAHETIDESSRCDSRLSTISCDILKTDQDIFTLGISPDSSVDCDEPEGVDGSKEKLLDARAKRASFQSGTNVAFMGPINKLIKEGSSDKVLEKKERAVTPDCKVNKRTNSAPPSSQRRGSPITLGHLGAARSKVNIVIDTPKISRPKDAARIDRKDAGQKAPSPYEESKSVSLNSSSGEKIQGKFITKKRVRTGKRRVEESGAKKSECKQNPDVITMVSLVSDADSDSEVEKNSPRDDKLVRQLRSNLPTTPIIKSCSSLMINTESLSVFSGDNCLLPPRRPLKSVSFQQDSIDGELIRPRSEDKKTTFHNESLSRVSVNQPELGATRTSPLDEMKRPWLEIASSELATSTVFWKSSEEDCPLTDREKRCLVVPIGDPQDKKRKLLLQRTKNKPKYTNEIRFADDLLASKSQCEEFKKILICIDDKNEDEVGIKEGIQYKCEGQIRRGTI</sequence>
<reference evidence="2 3" key="1">
    <citation type="journal article" date="2021" name="J. Hered.">
        <title>A chromosome-level genome assembly of the parasitoid wasp, Cotesia glomerata (Hymenoptera: Braconidae).</title>
        <authorList>
            <person name="Pinto B.J."/>
            <person name="Weis J.J."/>
            <person name="Gamble T."/>
            <person name="Ode P.J."/>
            <person name="Paul R."/>
            <person name="Zaspel J.M."/>
        </authorList>
    </citation>
    <scope>NUCLEOTIDE SEQUENCE [LARGE SCALE GENOMIC DNA]</scope>
    <source>
        <strain evidence="2">CgM1</strain>
    </source>
</reference>
<name>A0AAV7HVZ2_COTGL</name>
<feature type="compositionally biased region" description="Basic residues" evidence="1">
    <location>
        <begin position="310"/>
        <end position="319"/>
    </location>
</feature>
<comment type="caution">
    <text evidence="2">The sequence shown here is derived from an EMBL/GenBank/DDBJ whole genome shotgun (WGS) entry which is preliminary data.</text>
</comment>
<evidence type="ECO:0000313" key="3">
    <source>
        <dbReference type="Proteomes" id="UP000826195"/>
    </source>
</evidence>
<feature type="compositionally biased region" description="Basic and acidic residues" evidence="1">
    <location>
        <begin position="269"/>
        <end position="282"/>
    </location>
</feature>
<dbReference type="EMBL" id="JAHXZJ010002982">
    <property type="protein sequence ID" value="KAH0535343.1"/>
    <property type="molecule type" value="Genomic_DNA"/>
</dbReference>
<feature type="region of interest" description="Disordered" evidence="1">
    <location>
        <begin position="219"/>
        <end position="247"/>
    </location>
</feature>
<evidence type="ECO:0000256" key="1">
    <source>
        <dbReference type="SAM" id="MobiDB-lite"/>
    </source>
</evidence>